<organism evidence="1 2">
    <name type="scientific">Methanobacterium spitsbergense</name>
    <dbReference type="NCBI Taxonomy" id="2874285"/>
    <lineage>
        <taxon>Archaea</taxon>
        <taxon>Methanobacteriati</taxon>
        <taxon>Methanobacteriota</taxon>
        <taxon>Methanomada group</taxon>
        <taxon>Methanobacteria</taxon>
        <taxon>Methanobacteriales</taxon>
        <taxon>Methanobacteriaceae</taxon>
        <taxon>Methanobacterium</taxon>
    </lineage>
</organism>
<protein>
    <submittedName>
        <fullName evidence="1">Uncharacterized protein</fullName>
    </submittedName>
</protein>
<accession>A0A8T5UMG5</accession>
<dbReference type="RefSeq" id="WP_223790679.1">
    <property type="nucleotide sequence ID" value="NZ_JAIOUQ010000003.1"/>
</dbReference>
<evidence type="ECO:0000313" key="1">
    <source>
        <dbReference type="EMBL" id="MBZ2165048.1"/>
    </source>
</evidence>
<proteinExistence type="predicted"/>
<comment type="caution">
    <text evidence="1">The sequence shown here is derived from an EMBL/GenBank/DDBJ whole genome shotgun (WGS) entry which is preliminary data.</text>
</comment>
<dbReference type="Proteomes" id="UP000825933">
    <property type="component" value="Unassembled WGS sequence"/>
</dbReference>
<dbReference type="EMBL" id="JAIOUQ010000003">
    <property type="protein sequence ID" value="MBZ2165048.1"/>
    <property type="molecule type" value="Genomic_DNA"/>
</dbReference>
<sequence length="51" mass="5448">MVCAGIQILVQSVFTPPPNTSTGPSLDFNRNQVPSGYVHSSLACPLGRDQF</sequence>
<keyword evidence="2" id="KW-1185">Reference proteome</keyword>
<dbReference type="AlphaFoldDB" id="A0A8T5UMG5"/>
<gene>
    <name evidence="1" type="ORF">K8N75_03185</name>
</gene>
<name>A0A8T5UMG5_9EURY</name>
<evidence type="ECO:0000313" key="2">
    <source>
        <dbReference type="Proteomes" id="UP000825933"/>
    </source>
</evidence>
<reference evidence="2" key="1">
    <citation type="journal article" date="2022" name="Microbiol. Resour. Announc.">
        <title>Draft Genome Sequence of a Methanogenic Archaeon from West Spitsbergen Permafrost.</title>
        <authorList>
            <person name="Trubitsyn V."/>
            <person name="Rivkina E."/>
            <person name="Shcherbakova V."/>
        </authorList>
    </citation>
    <scope>NUCLEOTIDE SEQUENCE [LARGE SCALE GENOMIC DNA]</scope>
    <source>
        <strain evidence="2">VT</strain>
    </source>
</reference>